<gene>
    <name evidence="3" type="ORF">C4D60_Mb04t02030</name>
</gene>
<evidence type="ECO:0000313" key="3">
    <source>
        <dbReference type="EMBL" id="THU71494.1"/>
    </source>
</evidence>
<keyword evidence="2" id="KW-0812">Transmembrane</keyword>
<comment type="caution">
    <text evidence="3">The sequence shown here is derived from an EMBL/GenBank/DDBJ whole genome shotgun (WGS) entry which is preliminary data.</text>
</comment>
<dbReference type="EMBL" id="PYDT01000001">
    <property type="protein sequence ID" value="THU71494.1"/>
    <property type="molecule type" value="Genomic_DNA"/>
</dbReference>
<accession>A0A4S8K911</accession>
<feature type="transmembrane region" description="Helical" evidence="2">
    <location>
        <begin position="180"/>
        <end position="200"/>
    </location>
</feature>
<dbReference type="AlphaFoldDB" id="A0A4S8K911"/>
<proteinExistence type="predicted"/>
<feature type="transmembrane region" description="Helical" evidence="2">
    <location>
        <begin position="27"/>
        <end position="46"/>
    </location>
</feature>
<evidence type="ECO:0008006" key="5">
    <source>
        <dbReference type="Google" id="ProtNLM"/>
    </source>
</evidence>
<sequence>MADASNSVTSFQILAKALKLLKLNLKLLLPIMLLSTILSSALLFAAPTNLSPLILDPFVMPFPMATGFDDYLDFEFGATHDIKELLAITIFVLVEHTLYLATITVTIYAVSAASSTAAVTHLTLSGVMRSLKACFITRLWVTMLELAFNLLLASVNMMMGIWIFGIVLGAVSVLQNYLRVVWVLALVVSVVEDYSGVAALRRALQLVRGNWAQTWLLSVFAFQTGIHFFVARNLASSLVRRRPIVGVAMSVFLAVGVAFSVMLAVAAEVVFYGECKKKRRGVKETAVKGGAGNDVDDEPSNANEHHL</sequence>
<organism evidence="3 4">
    <name type="scientific">Musa balbisiana</name>
    <name type="common">Banana</name>
    <dbReference type="NCBI Taxonomy" id="52838"/>
    <lineage>
        <taxon>Eukaryota</taxon>
        <taxon>Viridiplantae</taxon>
        <taxon>Streptophyta</taxon>
        <taxon>Embryophyta</taxon>
        <taxon>Tracheophyta</taxon>
        <taxon>Spermatophyta</taxon>
        <taxon>Magnoliopsida</taxon>
        <taxon>Liliopsida</taxon>
        <taxon>Zingiberales</taxon>
        <taxon>Musaceae</taxon>
        <taxon>Musa</taxon>
    </lineage>
</organism>
<feature type="transmembrane region" description="Helical" evidence="2">
    <location>
        <begin position="98"/>
        <end position="125"/>
    </location>
</feature>
<name>A0A4S8K911_MUSBA</name>
<keyword evidence="2" id="KW-0472">Membrane</keyword>
<reference evidence="3 4" key="1">
    <citation type="journal article" date="2019" name="Nat. Plants">
        <title>Genome sequencing of Musa balbisiana reveals subgenome evolution and function divergence in polyploid bananas.</title>
        <authorList>
            <person name="Yao X."/>
        </authorList>
    </citation>
    <scope>NUCLEOTIDE SEQUENCE [LARGE SCALE GENOMIC DNA]</scope>
    <source>
        <strain evidence="4">cv. DH-PKW</strain>
        <tissue evidence="3">Leaves</tissue>
    </source>
</reference>
<keyword evidence="2" id="KW-1133">Transmembrane helix</keyword>
<dbReference type="PANTHER" id="PTHR33133:SF1">
    <property type="entry name" value="EXPRESSED PROTEIN-RELATED"/>
    <property type="match status" value="1"/>
</dbReference>
<feature type="transmembrane region" description="Helical" evidence="2">
    <location>
        <begin position="212"/>
        <end position="231"/>
    </location>
</feature>
<evidence type="ECO:0000256" key="1">
    <source>
        <dbReference type="SAM" id="MobiDB-lite"/>
    </source>
</evidence>
<dbReference type="Proteomes" id="UP000317650">
    <property type="component" value="Chromosome 4"/>
</dbReference>
<feature type="transmembrane region" description="Helical" evidence="2">
    <location>
        <begin position="146"/>
        <end position="174"/>
    </location>
</feature>
<feature type="transmembrane region" description="Helical" evidence="2">
    <location>
        <begin position="251"/>
        <end position="273"/>
    </location>
</feature>
<keyword evidence="4" id="KW-1185">Reference proteome</keyword>
<protein>
    <recommendedName>
        <fullName evidence="5">Transmembrane protein</fullName>
    </recommendedName>
</protein>
<evidence type="ECO:0000256" key="2">
    <source>
        <dbReference type="SAM" id="Phobius"/>
    </source>
</evidence>
<dbReference type="PANTHER" id="PTHR33133">
    <property type="entry name" value="OS08G0107100 PROTEIN-RELATED"/>
    <property type="match status" value="1"/>
</dbReference>
<feature type="region of interest" description="Disordered" evidence="1">
    <location>
        <begin position="286"/>
        <end position="307"/>
    </location>
</feature>
<evidence type="ECO:0000313" key="4">
    <source>
        <dbReference type="Proteomes" id="UP000317650"/>
    </source>
</evidence>